<comment type="caution">
    <text evidence="1">The sequence shown here is derived from an EMBL/GenBank/DDBJ whole genome shotgun (WGS) entry which is preliminary data.</text>
</comment>
<accession>A0ACB0Z6M5</accession>
<organism evidence="1 2">
    <name type="scientific">Meloidogyne enterolobii</name>
    <name type="common">Root-knot nematode worm</name>
    <name type="synonym">Meloidogyne mayaguensis</name>
    <dbReference type="NCBI Taxonomy" id="390850"/>
    <lineage>
        <taxon>Eukaryota</taxon>
        <taxon>Metazoa</taxon>
        <taxon>Ecdysozoa</taxon>
        <taxon>Nematoda</taxon>
        <taxon>Chromadorea</taxon>
        <taxon>Rhabditida</taxon>
        <taxon>Tylenchina</taxon>
        <taxon>Tylenchomorpha</taxon>
        <taxon>Tylenchoidea</taxon>
        <taxon>Meloidogynidae</taxon>
        <taxon>Meloidogyninae</taxon>
        <taxon>Meloidogyne</taxon>
    </lineage>
</organism>
<evidence type="ECO:0000313" key="1">
    <source>
        <dbReference type="EMBL" id="CAK5074234.1"/>
    </source>
</evidence>
<proteinExistence type="predicted"/>
<keyword evidence="2" id="KW-1185">Reference proteome</keyword>
<dbReference type="Proteomes" id="UP001497535">
    <property type="component" value="Unassembled WGS sequence"/>
</dbReference>
<dbReference type="EMBL" id="CAVMJV010000025">
    <property type="protein sequence ID" value="CAK5074234.1"/>
    <property type="molecule type" value="Genomic_DNA"/>
</dbReference>
<name>A0ACB0Z6M5_MELEN</name>
<gene>
    <name evidence="1" type="ORF">MENTE1834_LOCUS20963</name>
</gene>
<reference evidence="1" key="1">
    <citation type="submission" date="2023-11" db="EMBL/GenBank/DDBJ databases">
        <authorList>
            <person name="Poullet M."/>
        </authorList>
    </citation>
    <scope>NUCLEOTIDE SEQUENCE</scope>
    <source>
        <strain evidence="1">E1834</strain>
    </source>
</reference>
<evidence type="ECO:0000313" key="2">
    <source>
        <dbReference type="Proteomes" id="UP001497535"/>
    </source>
</evidence>
<sequence>MIALTILLIFLKLWLKVKTGLTKRKISLRSAVLRSRRSNASIRIGFLLLLRRLRSLAYVIWIRKSTWFLLSLLLDNFIS</sequence>
<protein>
    <submittedName>
        <fullName evidence="1">Uncharacterized protein</fullName>
    </submittedName>
</protein>